<evidence type="ECO:0000313" key="4">
    <source>
        <dbReference type="EMBL" id="MUZ75930.1"/>
    </source>
</evidence>
<name>A0A6L6VJE8_AGRVI</name>
<keyword evidence="1" id="KW-0560">Oxidoreductase</keyword>
<evidence type="ECO:0000256" key="1">
    <source>
        <dbReference type="ARBA" id="ARBA00023002"/>
    </source>
</evidence>
<keyword evidence="4" id="KW-0503">Monooxygenase</keyword>
<accession>A0A6L6VJE8</accession>
<gene>
    <name evidence="4" type="ORF">GOZ90_25035</name>
</gene>
<evidence type="ECO:0000259" key="3">
    <source>
        <dbReference type="Pfam" id="PF01494"/>
    </source>
</evidence>
<protein>
    <submittedName>
        <fullName evidence="4">Monooxygenase</fullName>
    </submittedName>
</protein>
<dbReference type="EMBL" id="WPHR01000040">
    <property type="protein sequence ID" value="MUZ75930.1"/>
    <property type="molecule type" value="Genomic_DNA"/>
</dbReference>
<feature type="domain" description="FAD-binding" evidence="3">
    <location>
        <begin position="131"/>
        <end position="322"/>
    </location>
</feature>
<dbReference type="SUPFAM" id="SSF51905">
    <property type="entry name" value="FAD/NAD(P)-binding domain"/>
    <property type="match status" value="1"/>
</dbReference>
<dbReference type="RefSeq" id="WP_156616473.1">
    <property type="nucleotide sequence ID" value="NZ_WPHR01000040.1"/>
</dbReference>
<dbReference type="PRINTS" id="PR00420">
    <property type="entry name" value="RNGMNOXGNASE"/>
</dbReference>
<dbReference type="Pfam" id="PF01494">
    <property type="entry name" value="FAD_binding_3"/>
    <property type="match status" value="1"/>
</dbReference>
<dbReference type="GO" id="GO:0071949">
    <property type="term" value="F:FAD binding"/>
    <property type="evidence" value="ECO:0007669"/>
    <property type="project" value="InterPro"/>
</dbReference>
<dbReference type="PANTHER" id="PTHR43476:SF4">
    <property type="entry name" value="BLR0106 PROTEIN"/>
    <property type="match status" value="1"/>
</dbReference>
<reference evidence="4 5" key="1">
    <citation type="submission" date="2019-12" db="EMBL/GenBank/DDBJ databases">
        <title>Whole-genome sequencing of Allorhizobium vitis.</title>
        <authorList>
            <person name="Gan H.M."/>
            <person name="Szegedi E."/>
            <person name="Burr T."/>
            <person name="Savka M.A."/>
        </authorList>
    </citation>
    <scope>NUCLEOTIDE SEQUENCE [LARGE SCALE GENOMIC DNA]</scope>
    <source>
        <strain evidence="4 5">CG516</strain>
    </source>
</reference>
<evidence type="ECO:0000256" key="2">
    <source>
        <dbReference type="ARBA" id="ARBA00023027"/>
    </source>
</evidence>
<evidence type="ECO:0000313" key="5">
    <source>
        <dbReference type="Proteomes" id="UP000477951"/>
    </source>
</evidence>
<dbReference type="InterPro" id="IPR036188">
    <property type="entry name" value="FAD/NAD-bd_sf"/>
</dbReference>
<dbReference type="Gene3D" id="3.50.50.60">
    <property type="entry name" value="FAD/NAD(P)-binding domain"/>
    <property type="match status" value="1"/>
</dbReference>
<organism evidence="4 5">
    <name type="scientific">Agrobacterium vitis</name>
    <name type="common">Rhizobium vitis</name>
    <dbReference type="NCBI Taxonomy" id="373"/>
    <lineage>
        <taxon>Bacteria</taxon>
        <taxon>Pseudomonadati</taxon>
        <taxon>Pseudomonadota</taxon>
        <taxon>Alphaproteobacteria</taxon>
        <taxon>Hyphomicrobiales</taxon>
        <taxon>Rhizobiaceae</taxon>
        <taxon>Rhizobium/Agrobacterium group</taxon>
        <taxon>Agrobacterium</taxon>
    </lineage>
</organism>
<dbReference type="Proteomes" id="UP000477951">
    <property type="component" value="Unassembled WGS sequence"/>
</dbReference>
<keyword evidence="2" id="KW-0520">NAD</keyword>
<dbReference type="AlphaFoldDB" id="A0A6L6VJE8"/>
<dbReference type="Gene3D" id="3.30.9.20">
    <property type="match status" value="1"/>
</dbReference>
<sequence length="380" mass="42589">MNRIAVLGGGPGGLYFAYLWKTRHPGDFVEVIEQNPEGATFGFGVVFSSRAMDFLRADDPDTADAITARMETWSDMTLVHQGETITIDGVGFSAIGRLELIILLTERARAAGVVLSFGKTLHSVNDVADFDLVVASDGVNSLVRRSFEGDFQTSISYLDEKFAWFGTTKRFETLTQTFVETEFGTFNAHHYRYSPTMSTFIVECDRASWLKAGFDHLGPDEMRAKCESIFADTLDGHGLVANKSNWRNFPWIWNGRWSHRNMVLMGDALHTAHYSIGSGTRLALEDVLALVKSLEAHPGQIRAALEYYQAVRQPVVQKLVRAARDSAAWYADFPRHMALSPMDFAYSYITRSGRVDDERLRAMAPGFMQRYDALRPRPAA</sequence>
<comment type="caution">
    <text evidence="4">The sequence shown here is derived from an EMBL/GenBank/DDBJ whole genome shotgun (WGS) entry which is preliminary data.</text>
</comment>
<dbReference type="GO" id="GO:0004497">
    <property type="term" value="F:monooxygenase activity"/>
    <property type="evidence" value="ECO:0007669"/>
    <property type="project" value="UniProtKB-KW"/>
</dbReference>
<dbReference type="InterPro" id="IPR050631">
    <property type="entry name" value="PheA/TfdB_FAD_monoxygenase"/>
</dbReference>
<dbReference type="PANTHER" id="PTHR43476">
    <property type="entry name" value="3-(3-HYDROXY-PHENYL)PROPIONATE/3-HYDROXYCINNAMIC ACID HYDROXYLASE"/>
    <property type="match status" value="1"/>
</dbReference>
<dbReference type="InterPro" id="IPR002938">
    <property type="entry name" value="FAD-bd"/>
</dbReference>
<proteinExistence type="predicted"/>